<evidence type="ECO:0000313" key="1">
    <source>
        <dbReference type="EMBL" id="OPC77044.1"/>
    </source>
</evidence>
<accession>A0A1T3NJU2</accession>
<name>A0A1T3NJU2_9ACTN</name>
<keyword evidence="2" id="KW-1185">Reference proteome</keyword>
<reference evidence="1 2" key="1">
    <citation type="submission" date="2017-03" db="EMBL/GenBank/DDBJ databases">
        <title>Draft genome sequence of Streptomyces scabrisporus NF3, endophyte isolated from Amphipterygium adstringens.</title>
        <authorList>
            <person name="Vazquez M."/>
            <person name="Ceapa C.D."/>
            <person name="Rodriguez Luna D."/>
            <person name="Sanchez Esquivel S."/>
        </authorList>
    </citation>
    <scope>NUCLEOTIDE SEQUENCE [LARGE SCALE GENOMIC DNA]</scope>
    <source>
        <strain evidence="1 2">NF3</strain>
    </source>
</reference>
<evidence type="ECO:0000313" key="2">
    <source>
        <dbReference type="Proteomes" id="UP000190037"/>
    </source>
</evidence>
<dbReference type="AlphaFoldDB" id="A0A1T3NJU2"/>
<dbReference type="RefSeq" id="WP_078981804.1">
    <property type="nucleotide sequence ID" value="NZ_MWQN01000004.1"/>
</dbReference>
<organism evidence="1 2">
    <name type="scientific">Embleya scabrispora</name>
    <dbReference type="NCBI Taxonomy" id="159449"/>
    <lineage>
        <taxon>Bacteria</taxon>
        <taxon>Bacillati</taxon>
        <taxon>Actinomycetota</taxon>
        <taxon>Actinomycetes</taxon>
        <taxon>Kitasatosporales</taxon>
        <taxon>Streptomycetaceae</taxon>
        <taxon>Embleya</taxon>
    </lineage>
</organism>
<comment type="caution">
    <text evidence="1">The sequence shown here is derived from an EMBL/GenBank/DDBJ whole genome shotgun (WGS) entry which is preliminary data.</text>
</comment>
<dbReference type="EMBL" id="MWQN01000004">
    <property type="protein sequence ID" value="OPC77044.1"/>
    <property type="molecule type" value="Genomic_DNA"/>
</dbReference>
<proteinExistence type="predicted"/>
<sequence length="191" mass="21010">MTTSHEWNDHTIVRIDAEDDRVRTADGLGYDAYLRENLPELDDAVEDAGEFVAWAWRVATEPIMEPGYVRLRPDIAQIRIEVDYEDGGPIAVAVVPIRHQALARRPRAGDWAVDAHDTGAGPYRAVGEPSHKTPVVVATATVVVPAGGWDLPKLSRREDPDVYSRAREAIDALVRGINTDLAPLIADLYAP</sequence>
<protein>
    <submittedName>
        <fullName evidence="1">Uncharacterized protein</fullName>
    </submittedName>
</protein>
<dbReference type="Proteomes" id="UP000190037">
    <property type="component" value="Unassembled WGS sequence"/>
</dbReference>
<gene>
    <name evidence="1" type="ORF">B4N89_41450</name>
</gene>
<dbReference type="OrthoDB" id="3686201at2"/>